<evidence type="ECO:0000313" key="2">
    <source>
        <dbReference type="EMBL" id="KAF5344165.1"/>
    </source>
</evidence>
<dbReference type="EMBL" id="JAACJO010000072">
    <property type="protein sequence ID" value="KAF5344165.1"/>
    <property type="molecule type" value="Genomic_DNA"/>
</dbReference>
<feature type="region of interest" description="Disordered" evidence="1">
    <location>
        <begin position="382"/>
        <end position="417"/>
    </location>
</feature>
<gene>
    <name evidence="2" type="ORF">D9756_011403</name>
</gene>
<dbReference type="OrthoDB" id="2735536at2759"/>
<dbReference type="InterPro" id="IPR016712">
    <property type="entry name" value="Rbsml_bS1m-like"/>
</dbReference>
<dbReference type="PANTHER" id="PTHR28058:SF1">
    <property type="entry name" value="SMALL RIBOSOMAL SUBUNIT PROTEIN BS1M"/>
    <property type="match status" value="1"/>
</dbReference>
<accession>A0A8H5CLY7</accession>
<name>A0A8H5CLY7_9AGAR</name>
<feature type="compositionally biased region" description="Basic and acidic residues" evidence="1">
    <location>
        <begin position="135"/>
        <end position="151"/>
    </location>
</feature>
<proteinExistence type="predicted"/>
<keyword evidence="3" id="KW-1185">Reference proteome</keyword>
<evidence type="ECO:0000313" key="3">
    <source>
        <dbReference type="Proteomes" id="UP000559027"/>
    </source>
</evidence>
<sequence length="613" mass="66272">MAVASASAANVAAKAAAPPSSSAFSELLRRSRFASYDPAIAQTYTAPQAHARRGHYGLKRPIPMPYEDSYITVNQFEHHAQFTEWNNAEALVKFVKRVEELNITPRNAPNGEWDKNLGEAKTQWLVDSEFAESDYGSRTREPVDGLGRRGEGAYGARRPPPQQADTTSPAFGNPSQLNIASLSPRQFKRYLNKLRDLSPEYQQYLIEEHKARYAKRKAEALAEASEFFSSSEESPQIPEFKEEEDLLFVAGQAKNHRLHRPFLADHFSSTSPSSPTKPKRSGKVNTPTTAISANIERQPHRTGALTYTHYSPLETVLTTRPQPGYILQVAPQFSSFFAYIDKKNDRNSANYVSLFAGIVSNTTRTNAGTNVPFYNPEATDMAVGHGPGEGVNEKDDSSFSASALPPPPADPTDPLKIKPSTATMRLLSLTLRSPPSNTTTGYKAHLSLPSDHLRAISVTAESATDMDLEKRNVGSNPYKPGSIDYSTHAEFDAKNRFGKVGALMAGEGGDMMRYGGVGKGAGAGGIASYYDLPRKGVMEGVLERGARFGSGYSRGNREMWDKVFRRNDSKVGNGGGRGGGAGGEDVKRTLQGIVGGAGAGAPVGEGEGGKEGV</sequence>
<feature type="compositionally biased region" description="Polar residues" evidence="1">
    <location>
        <begin position="163"/>
        <end position="178"/>
    </location>
</feature>
<dbReference type="PANTHER" id="PTHR28058">
    <property type="entry name" value="37S RIBOSOMAL PROTEIN MRP51, MITOCHONDRIAL"/>
    <property type="match status" value="1"/>
</dbReference>
<feature type="region of interest" description="Disordered" evidence="1">
    <location>
        <begin position="133"/>
        <end position="178"/>
    </location>
</feature>
<dbReference type="Pfam" id="PF11709">
    <property type="entry name" value="Mit_ribos_Mrp51"/>
    <property type="match status" value="1"/>
</dbReference>
<dbReference type="Proteomes" id="UP000559027">
    <property type="component" value="Unassembled WGS sequence"/>
</dbReference>
<comment type="caution">
    <text evidence="2">The sequence shown here is derived from an EMBL/GenBank/DDBJ whole genome shotgun (WGS) entry which is preliminary data.</text>
</comment>
<organism evidence="2 3">
    <name type="scientific">Leucocoprinus leucothites</name>
    <dbReference type="NCBI Taxonomy" id="201217"/>
    <lineage>
        <taxon>Eukaryota</taxon>
        <taxon>Fungi</taxon>
        <taxon>Dikarya</taxon>
        <taxon>Basidiomycota</taxon>
        <taxon>Agaricomycotina</taxon>
        <taxon>Agaricomycetes</taxon>
        <taxon>Agaricomycetidae</taxon>
        <taxon>Agaricales</taxon>
        <taxon>Agaricineae</taxon>
        <taxon>Agaricaceae</taxon>
        <taxon>Leucocoprinus</taxon>
    </lineage>
</organism>
<dbReference type="AlphaFoldDB" id="A0A8H5CLY7"/>
<evidence type="ECO:0000256" key="1">
    <source>
        <dbReference type="SAM" id="MobiDB-lite"/>
    </source>
</evidence>
<protein>
    <submittedName>
        <fullName evidence="2">Uncharacterized protein</fullName>
    </submittedName>
</protein>
<feature type="compositionally biased region" description="Polar residues" evidence="1">
    <location>
        <begin position="283"/>
        <end position="292"/>
    </location>
</feature>
<feature type="region of interest" description="Disordered" evidence="1">
    <location>
        <begin position="265"/>
        <end position="293"/>
    </location>
</feature>
<reference evidence="2 3" key="1">
    <citation type="journal article" date="2020" name="ISME J.">
        <title>Uncovering the hidden diversity of litter-decomposition mechanisms in mushroom-forming fungi.</title>
        <authorList>
            <person name="Floudas D."/>
            <person name="Bentzer J."/>
            <person name="Ahren D."/>
            <person name="Johansson T."/>
            <person name="Persson P."/>
            <person name="Tunlid A."/>
        </authorList>
    </citation>
    <scope>NUCLEOTIDE SEQUENCE [LARGE SCALE GENOMIC DNA]</scope>
    <source>
        <strain evidence="2 3">CBS 146.42</strain>
    </source>
</reference>